<name>A0ACC2ND74_9HYME</name>
<keyword evidence="2" id="KW-1185">Reference proteome</keyword>
<evidence type="ECO:0000313" key="1">
    <source>
        <dbReference type="EMBL" id="KAJ8669036.1"/>
    </source>
</evidence>
<evidence type="ECO:0000313" key="2">
    <source>
        <dbReference type="Proteomes" id="UP001239111"/>
    </source>
</evidence>
<dbReference type="EMBL" id="CM056743">
    <property type="protein sequence ID" value="KAJ8669036.1"/>
    <property type="molecule type" value="Genomic_DNA"/>
</dbReference>
<gene>
    <name evidence="1" type="ORF">QAD02_000295</name>
</gene>
<proteinExistence type="predicted"/>
<accession>A0ACC2ND74</accession>
<comment type="caution">
    <text evidence="1">The sequence shown here is derived from an EMBL/GenBank/DDBJ whole genome shotgun (WGS) entry which is preliminary data.</text>
</comment>
<sequence>MYVPTKKMSMPLITIAGFAIISLTTSLAIPEYANSNEDASHHMVGGTITNITSSPYVVSLQKSRRHFCSGTILTEHIILTAARCVVGMSLSKISIRVGSAHVGTGGLTYKIDKAVVHGFFRKVSEHNFMNDVALLKLKKPIKFFGVVQPVTLFNQNETIAGNSSAEAIGWGAVYDGPKNSVELIPDVRDIKEFTVEKIIRNSYGEIIERKSTPWTVVYPQFLRSLDLKVIEKDKCMETYDGKQLVSLEGQICAISENKETCSNDAGGPLIVDGRQAGIMSWNKGCEATEFPGVYSEVATYRDWIEHYKNLLPTT</sequence>
<dbReference type="Proteomes" id="UP001239111">
    <property type="component" value="Chromosome 3"/>
</dbReference>
<reference evidence="1" key="1">
    <citation type="submission" date="2023-04" db="EMBL/GenBank/DDBJ databases">
        <title>A chromosome-level genome assembly of the parasitoid wasp Eretmocerus hayati.</title>
        <authorList>
            <person name="Zhong Y."/>
            <person name="Liu S."/>
            <person name="Liu Y."/>
        </authorList>
    </citation>
    <scope>NUCLEOTIDE SEQUENCE</scope>
    <source>
        <strain evidence="1">ZJU_SS_LIU_2023</strain>
    </source>
</reference>
<protein>
    <submittedName>
        <fullName evidence="1">Uncharacterized protein</fullName>
    </submittedName>
</protein>
<organism evidence="1 2">
    <name type="scientific">Eretmocerus hayati</name>
    <dbReference type="NCBI Taxonomy" id="131215"/>
    <lineage>
        <taxon>Eukaryota</taxon>
        <taxon>Metazoa</taxon>
        <taxon>Ecdysozoa</taxon>
        <taxon>Arthropoda</taxon>
        <taxon>Hexapoda</taxon>
        <taxon>Insecta</taxon>
        <taxon>Pterygota</taxon>
        <taxon>Neoptera</taxon>
        <taxon>Endopterygota</taxon>
        <taxon>Hymenoptera</taxon>
        <taxon>Apocrita</taxon>
        <taxon>Proctotrupomorpha</taxon>
        <taxon>Chalcidoidea</taxon>
        <taxon>Aphelinidae</taxon>
        <taxon>Aphelininae</taxon>
        <taxon>Eretmocerus</taxon>
    </lineage>
</organism>